<dbReference type="Pfam" id="PF17963">
    <property type="entry name" value="Big_9"/>
    <property type="match status" value="3"/>
</dbReference>
<feature type="signal peptide" evidence="3">
    <location>
        <begin position="1"/>
        <end position="22"/>
    </location>
</feature>
<dbReference type="InterPro" id="IPR003591">
    <property type="entry name" value="Leu-rich_rpt_typical-subtyp"/>
</dbReference>
<dbReference type="InterPro" id="IPR001611">
    <property type="entry name" value="Leu-rich_rpt"/>
</dbReference>
<dbReference type="Gene3D" id="2.60.40.2810">
    <property type="match status" value="1"/>
</dbReference>
<dbReference type="Pfam" id="PF12799">
    <property type="entry name" value="LRR_4"/>
    <property type="match status" value="3"/>
</dbReference>
<comment type="caution">
    <text evidence="4">The sequence shown here is derived from an EMBL/GenBank/DDBJ whole genome shotgun (WGS) entry which is preliminary data.</text>
</comment>
<sequence>MNPKLIACMVLIMALLPFTAQANVTPIATPQAVVVDEDTAIPISLIASDTDTDEKLLTYKITLQPSMGVLSQLKSGSKQLIYTPSANFSGTDSFYFQVSDGRLISKTAKVSITVNPVNDAPVVPSVTTLSTEEDAAKSMTFTGTDIERDTLSYVIHTKAADGQAIIQGGKVTYTPQPNFFGTDSFTYTAFDGKNYSAPGHINVTVIPVNDAPMAQPQTVTLPAGQPSIITLQATDPDNNKLSYQLANSPSPKGSLGTVNGSQVIYTPKAGVSADSFGFTAHDGTVASPPALVTINIQSALTAVTDPSLLQCLKNIAPTAADQKTLVTFSCNGLDLSNADLTQLTYLPNLRSLDLSNTKLANINGLAELKQLTKLNLGSNYITNISALSDMQQLQILNLGFNDISDIAPLSNINSLQELYLDANKLSNLTALSNKKSLLKLYLDDNQVNSIAELSALKNLTHLGLSYNQINSISALSNLKQLQSLALEANDLSNIAALAEFVNLQSLYLSGNLLTDISPLTYLVNMKTLELSFNQIASVIFLQNMVSLINLTLDFNNLTEVTGLTNLMSLQHIDLENNALNTISGLQNLSVVNGLLRLSHNLLLDEDIMLLASMRNSYSLRLEDNCLVNISLPKTIQVYGKSWQFPGSKCGGIAPVAIGKTVEVYPNTATIITLDAYDPNDKTMIFQLDSIAVNGGVLSASVGKLASNQITFFPNLDHLKSAGNFTFSVTNSDGEKSQKVTVQLRVIPPILETCFGKNIPSDEDLLKLQSLSCENKGNNVTDISALPMFLPNLTHLSLGGNAISDYSTLLDFPELIGLSLKGNVLDATALQIIAQLSKLSVLSLEKSQLNDLDINFLAGLTNLTQLYLGGNKITNINPLSQLKRLDVLTLDNNFIGDLTPLASLTSIRTLSLNNNGLSKNQALNLAVLSKLQALIYFEIDNNGLTSINGLENLTNLSVLTVRYNRLATVNNLKVFPQAMTLHLQGNCLSDSDLFGWPSNISLIGSNSSNQRSLFNNQCPVYPQYISAIAGVWDKSH</sequence>
<dbReference type="NCBIfam" id="NF012211">
    <property type="entry name" value="tand_rpt_95"/>
    <property type="match status" value="2"/>
</dbReference>
<keyword evidence="3" id="KW-0732">Signal</keyword>
<gene>
    <name evidence="4" type="ORF">RCC75_03265</name>
</gene>
<dbReference type="Proteomes" id="UP001223336">
    <property type="component" value="Unassembled WGS sequence"/>
</dbReference>
<keyword evidence="5" id="KW-1185">Reference proteome</keyword>
<evidence type="ECO:0000256" key="1">
    <source>
        <dbReference type="ARBA" id="ARBA00022614"/>
    </source>
</evidence>
<accession>A0ABU0Y411</accession>
<dbReference type="Gene3D" id="3.80.10.10">
    <property type="entry name" value="Ribonuclease Inhibitor"/>
    <property type="match status" value="2"/>
</dbReference>
<reference evidence="4 5" key="1">
    <citation type="submission" date="2023-08" db="EMBL/GenBank/DDBJ databases">
        <title>New molecular markers tilS and rpoB for phylogenetic and monitoring studies of the genus Thiothrix biodiversity.</title>
        <authorList>
            <person name="Ravin N.V."/>
            <person name="Smolyakov D."/>
            <person name="Markov N.D."/>
            <person name="Beletsky A.V."/>
            <person name="Mardanov A.V."/>
            <person name="Rudenko T.S."/>
            <person name="Grabovich M.Y."/>
        </authorList>
    </citation>
    <scope>NUCLEOTIDE SEQUENCE [LARGE SCALE GENOMIC DNA]</scope>
    <source>
        <strain evidence="4 5">H33</strain>
    </source>
</reference>
<evidence type="ECO:0000256" key="3">
    <source>
        <dbReference type="SAM" id="SignalP"/>
    </source>
</evidence>
<proteinExistence type="predicted"/>
<dbReference type="PANTHER" id="PTHR46652:SF3">
    <property type="entry name" value="LEUCINE-RICH REPEAT-CONTAINING PROTEIN 9"/>
    <property type="match status" value="1"/>
</dbReference>
<dbReference type="RefSeq" id="WP_308133698.1">
    <property type="nucleotide sequence ID" value="NZ_JAVFKN010000002.1"/>
</dbReference>
<protein>
    <submittedName>
        <fullName evidence="4">Tandem-95 repeat protein</fullName>
    </submittedName>
</protein>
<dbReference type="PROSITE" id="PS51450">
    <property type="entry name" value="LRR"/>
    <property type="match status" value="12"/>
</dbReference>
<keyword evidence="1" id="KW-0433">Leucine-rich repeat</keyword>
<feature type="chain" id="PRO_5047060332" evidence="3">
    <location>
        <begin position="23"/>
        <end position="1035"/>
    </location>
</feature>
<name>A0ABU0Y411_9GAMM</name>
<keyword evidence="2" id="KW-0677">Repeat</keyword>
<dbReference type="PANTHER" id="PTHR46652">
    <property type="entry name" value="LEUCINE-RICH REPEAT AND IQ DOMAIN-CONTAINING PROTEIN 1-RELATED"/>
    <property type="match status" value="1"/>
</dbReference>
<evidence type="ECO:0000313" key="4">
    <source>
        <dbReference type="EMBL" id="MDQ5767530.1"/>
    </source>
</evidence>
<evidence type="ECO:0000313" key="5">
    <source>
        <dbReference type="Proteomes" id="UP001223336"/>
    </source>
</evidence>
<dbReference type="Gene3D" id="2.60.40.3440">
    <property type="match status" value="1"/>
</dbReference>
<dbReference type="SMART" id="SM00365">
    <property type="entry name" value="LRR_SD22"/>
    <property type="match status" value="15"/>
</dbReference>
<organism evidence="4 5">
    <name type="scientific">Thiothrix subterranea</name>
    <dbReference type="NCBI Taxonomy" id="2735563"/>
    <lineage>
        <taxon>Bacteria</taxon>
        <taxon>Pseudomonadati</taxon>
        <taxon>Pseudomonadota</taxon>
        <taxon>Gammaproteobacteria</taxon>
        <taxon>Thiotrichales</taxon>
        <taxon>Thiotrichaceae</taxon>
        <taxon>Thiothrix</taxon>
    </lineage>
</organism>
<evidence type="ECO:0000256" key="2">
    <source>
        <dbReference type="ARBA" id="ARBA00022737"/>
    </source>
</evidence>
<dbReference type="InterPro" id="IPR032675">
    <property type="entry name" value="LRR_dom_sf"/>
</dbReference>
<dbReference type="InterPro" id="IPR050836">
    <property type="entry name" value="SDS22/Internalin_LRR"/>
</dbReference>
<dbReference type="SUPFAM" id="SSF52058">
    <property type="entry name" value="L domain-like"/>
    <property type="match status" value="2"/>
</dbReference>
<dbReference type="SMART" id="SM00369">
    <property type="entry name" value="LRR_TYP"/>
    <property type="match status" value="13"/>
</dbReference>
<dbReference type="EMBL" id="JAVFKN010000002">
    <property type="protein sequence ID" value="MDQ5767530.1"/>
    <property type="molecule type" value="Genomic_DNA"/>
</dbReference>
<dbReference type="InterPro" id="IPR025875">
    <property type="entry name" value="Leu-rich_rpt_4"/>
</dbReference>